<organism evidence="2 3">
    <name type="scientific">Quercus lobata</name>
    <name type="common">Valley oak</name>
    <dbReference type="NCBI Taxonomy" id="97700"/>
    <lineage>
        <taxon>Eukaryota</taxon>
        <taxon>Viridiplantae</taxon>
        <taxon>Streptophyta</taxon>
        <taxon>Embryophyta</taxon>
        <taxon>Tracheophyta</taxon>
        <taxon>Spermatophyta</taxon>
        <taxon>Magnoliopsida</taxon>
        <taxon>eudicotyledons</taxon>
        <taxon>Gunneridae</taxon>
        <taxon>Pentapetalae</taxon>
        <taxon>rosids</taxon>
        <taxon>fabids</taxon>
        <taxon>Fagales</taxon>
        <taxon>Fagaceae</taxon>
        <taxon>Quercus</taxon>
    </lineage>
</organism>
<dbReference type="OMA" id="KEMPRHH"/>
<dbReference type="OrthoDB" id="673645at2759"/>
<evidence type="ECO:0000313" key="2">
    <source>
        <dbReference type="EnsemblPlants" id="QL06p016655:mrna:CDS:1"/>
    </source>
</evidence>
<reference evidence="2" key="2">
    <citation type="submission" date="2021-01" db="UniProtKB">
        <authorList>
            <consortium name="EnsemblPlants"/>
        </authorList>
    </citation>
    <scope>IDENTIFICATION</scope>
</reference>
<dbReference type="GO" id="GO:0005634">
    <property type="term" value="C:nucleus"/>
    <property type="evidence" value="ECO:0007669"/>
    <property type="project" value="TreeGrafter"/>
</dbReference>
<dbReference type="GO" id="GO:0005737">
    <property type="term" value="C:cytoplasm"/>
    <property type="evidence" value="ECO:0007669"/>
    <property type="project" value="TreeGrafter"/>
</dbReference>
<name>A0A7N2R6E5_QUELO</name>
<dbReference type="KEGG" id="qlo:115995464"/>
<feature type="region of interest" description="Disordered" evidence="1">
    <location>
        <begin position="84"/>
        <end position="103"/>
    </location>
</feature>
<dbReference type="InParanoid" id="A0A7N2R6E5"/>
<reference evidence="2 3" key="1">
    <citation type="journal article" date="2016" name="G3 (Bethesda)">
        <title>First Draft Assembly and Annotation of the Genome of a California Endemic Oak Quercus lobata Nee (Fagaceae).</title>
        <authorList>
            <person name="Sork V.L."/>
            <person name="Fitz-Gibbon S.T."/>
            <person name="Puiu D."/>
            <person name="Crepeau M."/>
            <person name="Gugger P.F."/>
            <person name="Sherman R."/>
            <person name="Stevens K."/>
            <person name="Langley C.H."/>
            <person name="Pellegrini M."/>
            <person name="Salzberg S.L."/>
        </authorList>
    </citation>
    <scope>NUCLEOTIDE SEQUENCE [LARGE SCALE GENOMIC DNA]</scope>
    <source>
        <strain evidence="2 3">cv. SW786</strain>
    </source>
</reference>
<dbReference type="Gramene" id="QL06p016655:mrna">
    <property type="protein sequence ID" value="QL06p016655:mrna:CDS:1"/>
    <property type="gene ID" value="QL06p016655"/>
</dbReference>
<sequence length="103" mass="11014">MADSQRNKSGTGGRLQPSRLQRRAPASLQIAAPASSTWNVAIPLLSPLATSPTSPKLGADEPRQLQQQSSVAETEKVGFKKWQHPAAPFSYGPAPRGRPFVPV</sequence>
<dbReference type="AlphaFoldDB" id="A0A7N2R6E5"/>
<accession>A0A7N2R6E5</accession>
<dbReference type="EnsemblPlants" id="QL06p016655:mrna">
    <property type="protein sequence ID" value="QL06p016655:mrna:CDS:1"/>
    <property type="gene ID" value="QL06p016655"/>
</dbReference>
<keyword evidence="3" id="KW-1185">Reference proteome</keyword>
<dbReference type="RefSeq" id="XP_030975899.1">
    <property type="nucleotide sequence ID" value="XM_031120039.1"/>
</dbReference>
<dbReference type="EMBL" id="LRBV02000006">
    <property type="status" value="NOT_ANNOTATED_CDS"/>
    <property type="molecule type" value="Genomic_DNA"/>
</dbReference>
<evidence type="ECO:0000313" key="3">
    <source>
        <dbReference type="Proteomes" id="UP000594261"/>
    </source>
</evidence>
<proteinExistence type="predicted"/>
<gene>
    <name evidence="2" type="primary">LOC115995464</name>
</gene>
<dbReference type="InterPro" id="IPR040381">
    <property type="entry name" value="At4g14450-like"/>
</dbReference>
<dbReference type="PANTHER" id="PTHR33912">
    <property type="entry name" value="OS01G0939400 PROTEIN"/>
    <property type="match status" value="1"/>
</dbReference>
<feature type="region of interest" description="Disordered" evidence="1">
    <location>
        <begin position="47"/>
        <end position="78"/>
    </location>
</feature>
<dbReference type="Proteomes" id="UP000594261">
    <property type="component" value="Chromosome 6"/>
</dbReference>
<dbReference type="GeneID" id="115995464"/>
<dbReference type="PANTHER" id="PTHR33912:SF2">
    <property type="entry name" value="PUTATIVE-RELATED"/>
    <property type="match status" value="1"/>
</dbReference>
<evidence type="ECO:0000256" key="1">
    <source>
        <dbReference type="SAM" id="MobiDB-lite"/>
    </source>
</evidence>
<feature type="region of interest" description="Disordered" evidence="1">
    <location>
        <begin position="1"/>
        <end position="27"/>
    </location>
</feature>
<protein>
    <submittedName>
        <fullName evidence="2">Uncharacterized protein</fullName>
    </submittedName>
</protein>